<protein>
    <submittedName>
        <fullName evidence="1">Uncharacterized protein</fullName>
    </submittedName>
</protein>
<keyword evidence="2" id="KW-1185">Reference proteome</keyword>
<dbReference type="Pfam" id="PF18759">
    <property type="entry name" value="Plavaka"/>
    <property type="match status" value="1"/>
</dbReference>
<reference evidence="1 2" key="1">
    <citation type="submission" date="2014-04" db="EMBL/GenBank/DDBJ databases">
        <authorList>
            <consortium name="DOE Joint Genome Institute"/>
            <person name="Kuo A."/>
            <person name="Kohler A."/>
            <person name="Nagy L.G."/>
            <person name="Floudas D."/>
            <person name="Copeland A."/>
            <person name="Barry K.W."/>
            <person name="Cichocki N."/>
            <person name="Veneault-Fourrey C."/>
            <person name="LaButti K."/>
            <person name="Lindquist E.A."/>
            <person name="Lipzen A."/>
            <person name="Lundell T."/>
            <person name="Morin E."/>
            <person name="Murat C."/>
            <person name="Sun H."/>
            <person name="Tunlid A."/>
            <person name="Henrissat B."/>
            <person name="Grigoriev I.V."/>
            <person name="Hibbett D.S."/>
            <person name="Martin F."/>
            <person name="Nordberg H.P."/>
            <person name="Cantor M.N."/>
            <person name="Hua S.X."/>
        </authorList>
    </citation>
    <scope>NUCLEOTIDE SEQUENCE [LARGE SCALE GENOMIC DNA]</scope>
    <source>
        <strain evidence="1 2">LaAM-08-1</strain>
    </source>
</reference>
<dbReference type="HOGENOM" id="CLU_006344_4_0_1"/>
<dbReference type="Proteomes" id="UP000054477">
    <property type="component" value="Unassembled WGS sequence"/>
</dbReference>
<accession>A0A0C9WGP8</accession>
<organism evidence="1 2">
    <name type="scientific">Laccaria amethystina LaAM-08-1</name>
    <dbReference type="NCBI Taxonomy" id="1095629"/>
    <lineage>
        <taxon>Eukaryota</taxon>
        <taxon>Fungi</taxon>
        <taxon>Dikarya</taxon>
        <taxon>Basidiomycota</taxon>
        <taxon>Agaricomycotina</taxon>
        <taxon>Agaricomycetes</taxon>
        <taxon>Agaricomycetidae</taxon>
        <taxon>Agaricales</taxon>
        <taxon>Agaricineae</taxon>
        <taxon>Hydnangiaceae</taxon>
        <taxon>Laccaria</taxon>
    </lineage>
</organism>
<sequence length="462" mass="53361">MRDPIQAIRSLLGNPAHAKHIVYAPRKVWSDANKKNRIFSEMWTGQWWHVVQNRLPQGATMAPVILATDKTQLTQFSGNKSAYPVYLTLGNLPRSIRRKPSEHACVLIAYLSVDKIRRDNMSQVEQRGRMQRLFRESMRILLEPLKDAGNNGVKMLCADGYVRKIFPILSSYVADYPEQCLVSCSKYGTCPKCQCPANDLQSPDKYPNRTQLWTENVIKNAKANAHRPSDFYNDCMAQDVSGGVYVPFWSGFPHTDIHRIITPDVLHQLYQGVFKHIVNWCKQAMSPEELDRRIRALPQMHGVRHFKNGISALSQISGTERKNMAKILLACVADGIPARGVRAVNALLDFIYLAQYKTHDDIILGYMQDALDRFHADRDYFIQVEIREDFNIPKFHSLIHYIESIKAFGTTDNYNTEMFERLHIDFAKHDWAASNRQDEFPQMTTWLSRQEKISLYETYLSW</sequence>
<dbReference type="AlphaFoldDB" id="A0A0C9WGP8"/>
<feature type="non-terminal residue" evidence="1">
    <location>
        <position position="462"/>
    </location>
</feature>
<dbReference type="InterPro" id="IPR041078">
    <property type="entry name" value="Plavaka"/>
</dbReference>
<dbReference type="EMBL" id="KN839415">
    <property type="protein sequence ID" value="KIJ89819.1"/>
    <property type="molecule type" value="Genomic_DNA"/>
</dbReference>
<reference evidence="2" key="2">
    <citation type="submission" date="2015-01" db="EMBL/GenBank/DDBJ databases">
        <title>Evolutionary Origins and Diversification of the Mycorrhizal Mutualists.</title>
        <authorList>
            <consortium name="DOE Joint Genome Institute"/>
            <consortium name="Mycorrhizal Genomics Consortium"/>
            <person name="Kohler A."/>
            <person name="Kuo A."/>
            <person name="Nagy L.G."/>
            <person name="Floudas D."/>
            <person name="Copeland A."/>
            <person name="Barry K.W."/>
            <person name="Cichocki N."/>
            <person name="Veneault-Fourrey C."/>
            <person name="LaButti K."/>
            <person name="Lindquist E.A."/>
            <person name="Lipzen A."/>
            <person name="Lundell T."/>
            <person name="Morin E."/>
            <person name="Murat C."/>
            <person name="Riley R."/>
            <person name="Ohm R."/>
            <person name="Sun H."/>
            <person name="Tunlid A."/>
            <person name="Henrissat B."/>
            <person name="Grigoriev I.V."/>
            <person name="Hibbett D.S."/>
            <person name="Martin F."/>
        </authorList>
    </citation>
    <scope>NUCLEOTIDE SEQUENCE [LARGE SCALE GENOMIC DNA]</scope>
    <source>
        <strain evidence="2">LaAM-08-1</strain>
    </source>
</reference>
<proteinExistence type="predicted"/>
<gene>
    <name evidence="1" type="ORF">K443DRAFT_117480</name>
</gene>
<evidence type="ECO:0000313" key="1">
    <source>
        <dbReference type="EMBL" id="KIJ89819.1"/>
    </source>
</evidence>
<name>A0A0C9WGP8_9AGAR</name>
<dbReference type="OrthoDB" id="2418900at2759"/>
<evidence type="ECO:0000313" key="2">
    <source>
        <dbReference type="Proteomes" id="UP000054477"/>
    </source>
</evidence>